<proteinExistence type="inferred from homology"/>
<dbReference type="Pfam" id="PF00245">
    <property type="entry name" value="Alk_phosphatase"/>
    <property type="match status" value="2"/>
</dbReference>
<feature type="binding site" evidence="3">
    <location>
        <position position="297"/>
    </location>
    <ligand>
        <name>Mg(2+)</name>
        <dbReference type="ChEBI" id="CHEBI:18420"/>
    </ligand>
</feature>
<keyword evidence="3" id="KW-0479">Metal-binding</keyword>
<feature type="binding site" evidence="3">
    <location>
        <position position="506"/>
    </location>
    <ligand>
        <name>Mg(2+)</name>
        <dbReference type="ChEBI" id="CHEBI:18420"/>
    </ligand>
</feature>
<evidence type="ECO:0000256" key="4">
    <source>
        <dbReference type="RuleBase" id="RU003946"/>
    </source>
</evidence>
<dbReference type="CDD" id="cd16012">
    <property type="entry name" value="ALP"/>
    <property type="match status" value="1"/>
</dbReference>
<evidence type="ECO:0000313" key="7">
    <source>
        <dbReference type="Proteomes" id="UP000451233"/>
    </source>
</evidence>
<dbReference type="InterPro" id="IPR001952">
    <property type="entry name" value="Alkaline_phosphatase"/>
</dbReference>
<feature type="binding site" evidence="3">
    <location>
        <position position="553"/>
    </location>
    <ligand>
        <name>Zn(2+)</name>
        <dbReference type="ChEBI" id="CHEBI:29105"/>
        <label>2</label>
    </ligand>
</feature>
<gene>
    <name evidence="6" type="ORF">GS398_15750</name>
</gene>
<feature type="binding site" evidence="3">
    <location>
        <position position="515"/>
    </location>
    <ligand>
        <name>Zn(2+)</name>
        <dbReference type="ChEBI" id="CHEBI:29105"/>
        <label>2</label>
    </ligand>
</feature>
<dbReference type="GO" id="GO:0004035">
    <property type="term" value="F:alkaline phosphatase activity"/>
    <property type="evidence" value="ECO:0007669"/>
    <property type="project" value="TreeGrafter"/>
</dbReference>
<feature type="binding site" evidence="3">
    <location>
        <position position="297"/>
    </location>
    <ligand>
        <name>Zn(2+)</name>
        <dbReference type="ChEBI" id="CHEBI:29105"/>
        <label>2</label>
    </ligand>
</feature>
<feature type="binding site" evidence="3">
    <location>
        <position position="391"/>
    </location>
    <ligand>
        <name>Zn(2+)</name>
        <dbReference type="ChEBI" id="CHEBI:29105"/>
        <label>2</label>
    </ligand>
</feature>
<evidence type="ECO:0000313" key="6">
    <source>
        <dbReference type="EMBL" id="MXV16756.1"/>
    </source>
</evidence>
<dbReference type="PANTHER" id="PTHR11596:SF5">
    <property type="entry name" value="ALKALINE PHOSPHATASE"/>
    <property type="match status" value="1"/>
</dbReference>
<sequence length="617" mass="67225">MHQNKVAGRPKGLKRAGIAVVLFIAAFSATAQDRVYTVQQAHSHNDYEGNIPFLRAYKKGFGSIEADVFPLNNTLVVAHSREGIDPSRTLRSLYLEPLLRELTLDTARRVSLLVDIKQDYSTSLNLLVNELKPLDKLLSAKRLQIVISGSRPGPAEFHKYPAILSFDDDQSQPGTPEQWERVGLVSLPFTRFSVWNGKGRIVSEEAVRLKKTIDSVHTAGKKIRFWGAPDGPTAWMALMELDVDLIGTDQVEALGTFLEKYGASNYRTGERYAVYRPDYKSDGAKRKVKNIILCIGDGMGITQLYSAYTSNGGQLNIFNMTNTGFSITNAADAYCTDSAAGATAMATGEKTNNRAIGVDPQNKPLRSLLDYSMEAGKKSALIAVCDITDATPAAFYAHVKDRSQAADIARDMATIKADIVLGSGLSHFASQPKPGASLEKLADRGYQVVNSFPAFLSASAPRIAAILPEEETRPVIEGRGPFLREALEKVTGAFAGHNNGFFVMMEGSQIDHGGHNNNLRQVITENRDFDQAVGEALRFADQDGETLVIVTADHETGGLTLLDGDFKSGSVNANFSTNDHTGTPVPVFAYGPNSDLFRGVYPNNEIFHKILKLMGGR</sequence>
<dbReference type="GO" id="GO:0046872">
    <property type="term" value="F:metal ion binding"/>
    <property type="evidence" value="ECO:0007669"/>
    <property type="project" value="UniProtKB-KW"/>
</dbReference>
<dbReference type="SUPFAM" id="SSF51695">
    <property type="entry name" value="PLC-like phosphodiesterases"/>
    <property type="match status" value="1"/>
</dbReference>
<feature type="binding site" evidence="3">
    <location>
        <position position="554"/>
    </location>
    <ligand>
        <name>Zn(2+)</name>
        <dbReference type="ChEBI" id="CHEBI:29105"/>
        <label>2</label>
    </ligand>
</feature>
<feature type="chain" id="PRO_5029792521" evidence="5">
    <location>
        <begin position="32"/>
        <end position="617"/>
    </location>
</feature>
<keyword evidence="5" id="KW-0732">Signal</keyword>
<evidence type="ECO:0000256" key="3">
    <source>
        <dbReference type="PIRSR" id="PIRSR601952-2"/>
    </source>
</evidence>
<protein>
    <submittedName>
        <fullName evidence="6">Alkaline phosphatase</fullName>
    </submittedName>
</protein>
<keyword evidence="1" id="KW-0597">Phosphoprotein</keyword>
<dbReference type="Proteomes" id="UP000451233">
    <property type="component" value="Unassembled WGS sequence"/>
</dbReference>
<evidence type="ECO:0000256" key="1">
    <source>
        <dbReference type="ARBA" id="ARBA00022553"/>
    </source>
</evidence>
<dbReference type="InterPro" id="IPR017850">
    <property type="entry name" value="Alkaline_phosphatase_core_sf"/>
</dbReference>
<feature type="active site" description="Phosphoserine intermediate" evidence="2">
    <location>
        <position position="338"/>
    </location>
</feature>
<dbReference type="GO" id="GO:0008081">
    <property type="term" value="F:phosphoric diester hydrolase activity"/>
    <property type="evidence" value="ECO:0007669"/>
    <property type="project" value="InterPro"/>
</dbReference>
<reference evidence="6 7" key="1">
    <citation type="submission" date="2019-11" db="EMBL/GenBank/DDBJ databases">
        <title>Pedobacter sp. HMF7056 Genome sequencing and assembly.</title>
        <authorList>
            <person name="Kang H."/>
            <person name="Kim H."/>
            <person name="Joh K."/>
        </authorList>
    </citation>
    <scope>NUCLEOTIDE SEQUENCE [LARGE SCALE GENOMIC DNA]</scope>
    <source>
        <strain evidence="6 7">HMF7056</strain>
    </source>
</reference>
<evidence type="ECO:0000256" key="5">
    <source>
        <dbReference type="SAM" id="SignalP"/>
    </source>
</evidence>
<dbReference type="Gene3D" id="3.20.20.190">
    <property type="entry name" value="Phosphatidylinositol (PI) phosphodiesterase"/>
    <property type="match status" value="1"/>
</dbReference>
<dbReference type="SMART" id="SM00098">
    <property type="entry name" value="alkPPc"/>
    <property type="match status" value="1"/>
</dbReference>
<dbReference type="GO" id="GO:0006629">
    <property type="term" value="P:lipid metabolic process"/>
    <property type="evidence" value="ECO:0007669"/>
    <property type="project" value="InterPro"/>
</dbReference>
<comment type="similarity">
    <text evidence="4">Belongs to the alkaline phosphatase family.</text>
</comment>
<feature type="binding site" evidence="3">
    <location>
        <position position="511"/>
    </location>
    <ligand>
        <name>Zn(2+)</name>
        <dbReference type="ChEBI" id="CHEBI:29105"/>
        <label>2</label>
    </ligand>
</feature>
<organism evidence="6 7">
    <name type="scientific">Hufsiella ginkgonis</name>
    <dbReference type="NCBI Taxonomy" id="2695274"/>
    <lineage>
        <taxon>Bacteria</taxon>
        <taxon>Pseudomonadati</taxon>
        <taxon>Bacteroidota</taxon>
        <taxon>Sphingobacteriia</taxon>
        <taxon>Sphingobacteriales</taxon>
        <taxon>Sphingobacteriaceae</taxon>
        <taxon>Hufsiella</taxon>
    </lineage>
</organism>
<keyword evidence="3" id="KW-0862">Zinc</keyword>
<dbReference type="InterPro" id="IPR017946">
    <property type="entry name" value="PLC-like_Pdiesterase_TIM-brl"/>
</dbReference>
<comment type="cofactor">
    <cofactor evidence="3">
        <name>Zn(2+)</name>
        <dbReference type="ChEBI" id="CHEBI:29105"/>
    </cofactor>
    <text evidence="3">Binds 2 Zn(2+) ions.</text>
</comment>
<comment type="caution">
    <text evidence="6">The sequence shown here is derived from an EMBL/GenBank/DDBJ whole genome shotgun (WGS) entry which is preliminary data.</text>
</comment>
<keyword evidence="7" id="KW-1185">Reference proteome</keyword>
<comment type="cofactor">
    <cofactor evidence="3">
        <name>Mg(2+)</name>
        <dbReference type="ChEBI" id="CHEBI:18420"/>
    </cofactor>
    <text evidence="3">Binds 1 Mg(2+) ion.</text>
</comment>
<keyword evidence="3" id="KW-0460">Magnesium</keyword>
<accession>A0A7K1Y248</accession>
<feature type="signal peptide" evidence="5">
    <location>
        <begin position="1"/>
        <end position="31"/>
    </location>
</feature>
<name>A0A7K1Y248_9SPHI</name>
<dbReference type="SUPFAM" id="SSF53649">
    <property type="entry name" value="Alkaline phosphatase-like"/>
    <property type="match status" value="1"/>
</dbReference>
<feature type="binding site" evidence="3">
    <location>
        <position position="389"/>
    </location>
    <ligand>
        <name>Mg(2+)</name>
        <dbReference type="ChEBI" id="CHEBI:18420"/>
    </ligand>
</feature>
<dbReference type="AlphaFoldDB" id="A0A7K1Y248"/>
<dbReference type="PRINTS" id="PR00113">
    <property type="entry name" value="ALKPHPHTASE"/>
</dbReference>
<dbReference type="PANTHER" id="PTHR11596">
    <property type="entry name" value="ALKALINE PHOSPHATASE"/>
    <property type="match status" value="1"/>
</dbReference>
<dbReference type="RefSeq" id="WP_160907731.1">
    <property type="nucleotide sequence ID" value="NZ_WVHS01000003.1"/>
</dbReference>
<dbReference type="Gene3D" id="3.40.720.10">
    <property type="entry name" value="Alkaline Phosphatase, subunit A"/>
    <property type="match status" value="1"/>
</dbReference>
<evidence type="ECO:0000256" key="2">
    <source>
        <dbReference type="PIRSR" id="PIRSR601952-1"/>
    </source>
</evidence>
<dbReference type="EMBL" id="WVHS01000003">
    <property type="protein sequence ID" value="MXV16756.1"/>
    <property type="molecule type" value="Genomic_DNA"/>
</dbReference>